<keyword evidence="7" id="KW-1185">Reference proteome</keyword>
<evidence type="ECO:0000256" key="4">
    <source>
        <dbReference type="SAM" id="MobiDB-lite"/>
    </source>
</evidence>
<proteinExistence type="predicted"/>
<name>A0AAJ8KUV5_9TREE</name>
<sequence>MPDPKPEPTVEQPSPASKAFITHLSKYAYHQTSPIKLATISEHARPSSARLGSTSPPKRRIPIVELPHSPRKRARTTYRPPVDLGSDQDQDRGSSRTSPRKKAIRPVKDEFILDDAIENDSASGCMSGTASGSDYEEPPNKVNGTKRSRKGKEKETSTPVTTPKKGKGKIPRGYAPPEAYEHLRPVNDLLEDGLDILFCGINSTANTLADLQFAAQYQGKRSSTMGHHFSHPTNKFWRSLHQSGLTPRLLDPTEDHKMLEYKYGLTNLVDRPTSEQSELSTVEMRLNVFYLTQKFLRYRPRVVCFVGKKIWDVYEGVVRKTAVPIVRNRYQTYSDRVGQTHEHEVDPPTSASPGNQTMVKMDMKQVKQEADAEAQAEHEETSTSATEAITTSASVVKVEQINTPDSSLSPLPSQEALLDTEVKVKSEVAVPESNGLSKKARSTKTPPDPFDATKPRRYRIPHRNEEGTLEGYTYFWVVPNTSGLERTPLSDQIVNFTALKRFLHALKNGWDPSDSSDQYQAGVQQEDIGWKEIDLPGVQFTVEQMRKVVVSNNK</sequence>
<evidence type="ECO:0000259" key="5">
    <source>
        <dbReference type="Pfam" id="PF03167"/>
    </source>
</evidence>
<feature type="compositionally biased region" description="Polar residues" evidence="4">
    <location>
        <begin position="120"/>
        <end position="132"/>
    </location>
</feature>
<gene>
    <name evidence="6" type="ORF">I303_106568</name>
</gene>
<dbReference type="GO" id="GO:0004844">
    <property type="term" value="F:uracil DNA N-glycosylase activity"/>
    <property type="evidence" value="ECO:0007669"/>
    <property type="project" value="TreeGrafter"/>
</dbReference>
<feature type="domain" description="Uracil-DNA glycosylase-like" evidence="5">
    <location>
        <begin position="216"/>
        <end position="322"/>
    </location>
</feature>
<reference evidence="6" key="2">
    <citation type="submission" date="2024-02" db="EMBL/GenBank/DDBJ databases">
        <title>Comparative genomics of Cryptococcus and Kwoniella reveals pathogenesis evolution and contrasting modes of karyotype evolution via chromosome fusion or intercentromeric recombination.</title>
        <authorList>
            <person name="Coelho M.A."/>
            <person name="David-Palma M."/>
            <person name="Shea T."/>
            <person name="Bowers K."/>
            <person name="McGinley-Smith S."/>
            <person name="Mohammad A.W."/>
            <person name="Gnirke A."/>
            <person name="Yurkov A.M."/>
            <person name="Nowrousian M."/>
            <person name="Sun S."/>
            <person name="Cuomo C.A."/>
            <person name="Heitman J."/>
        </authorList>
    </citation>
    <scope>NUCLEOTIDE SEQUENCE</scope>
    <source>
        <strain evidence="6">CBS 10117</strain>
    </source>
</reference>
<evidence type="ECO:0000256" key="2">
    <source>
        <dbReference type="ARBA" id="ARBA00022801"/>
    </source>
</evidence>
<dbReference type="Gene3D" id="3.40.470.10">
    <property type="entry name" value="Uracil-DNA glycosylase-like domain"/>
    <property type="match status" value="1"/>
</dbReference>
<dbReference type="InterPro" id="IPR015637">
    <property type="entry name" value="MUG/TDG"/>
</dbReference>
<dbReference type="PANTHER" id="PTHR12159">
    <property type="entry name" value="G/T AND G/U MISMATCH-SPECIFIC DNA GLYCOSYLASE"/>
    <property type="match status" value="1"/>
</dbReference>
<dbReference type="RefSeq" id="XP_065825472.1">
    <property type="nucleotide sequence ID" value="XM_065969400.1"/>
</dbReference>
<dbReference type="KEGG" id="kdj:28971874"/>
<evidence type="ECO:0000313" key="7">
    <source>
        <dbReference type="Proteomes" id="UP000078595"/>
    </source>
</evidence>
<accession>A0AAJ8KUV5</accession>
<feature type="compositionally biased region" description="Polar residues" evidence="4">
    <location>
        <begin position="349"/>
        <end position="358"/>
    </location>
</feature>
<dbReference type="PANTHER" id="PTHR12159:SF9">
    <property type="entry name" value="G_T MISMATCH-SPECIFIC THYMINE DNA GLYCOSYLASE"/>
    <property type="match status" value="1"/>
</dbReference>
<organism evidence="6 7">
    <name type="scientific">Kwoniella dejecticola CBS 10117</name>
    <dbReference type="NCBI Taxonomy" id="1296121"/>
    <lineage>
        <taxon>Eukaryota</taxon>
        <taxon>Fungi</taxon>
        <taxon>Dikarya</taxon>
        <taxon>Basidiomycota</taxon>
        <taxon>Agaricomycotina</taxon>
        <taxon>Tremellomycetes</taxon>
        <taxon>Tremellales</taxon>
        <taxon>Cryptococcaceae</taxon>
        <taxon>Kwoniella</taxon>
    </lineage>
</organism>
<protein>
    <recommendedName>
        <fullName evidence="5">Uracil-DNA glycosylase-like domain-containing protein</fullName>
    </recommendedName>
</protein>
<evidence type="ECO:0000256" key="3">
    <source>
        <dbReference type="ARBA" id="ARBA00023204"/>
    </source>
</evidence>
<feature type="region of interest" description="Disordered" evidence="4">
    <location>
        <begin position="40"/>
        <end position="172"/>
    </location>
</feature>
<dbReference type="GeneID" id="28971874"/>
<dbReference type="GO" id="GO:0006285">
    <property type="term" value="P:base-excision repair, AP site formation"/>
    <property type="evidence" value="ECO:0007669"/>
    <property type="project" value="InterPro"/>
</dbReference>
<keyword evidence="1" id="KW-0227">DNA damage</keyword>
<feature type="region of interest" description="Disordered" evidence="4">
    <location>
        <begin position="334"/>
        <end position="388"/>
    </location>
</feature>
<evidence type="ECO:0000256" key="1">
    <source>
        <dbReference type="ARBA" id="ARBA00022763"/>
    </source>
</evidence>
<dbReference type="GO" id="GO:0008263">
    <property type="term" value="F:pyrimidine-specific mismatch base pair DNA N-glycosylase activity"/>
    <property type="evidence" value="ECO:0007669"/>
    <property type="project" value="TreeGrafter"/>
</dbReference>
<dbReference type="Proteomes" id="UP000078595">
    <property type="component" value="Chromosome 8"/>
</dbReference>
<reference evidence="6" key="1">
    <citation type="submission" date="2013-07" db="EMBL/GenBank/DDBJ databases">
        <authorList>
            <consortium name="The Broad Institute Genome Sequencing Platform"/>
            <person name="Cuomo C."/>
            <person name="Litvintseva A."/>
            <person name="Chen Y."/>
            <person name="Heitman J."/>
            <person name="Sun S."/>
            <person name="Springer D."/>
            <person name="Dromer F."/>
            <person name="Young S.K."/>
            <person name="Zeng Q."/>
            <person name="Gargeya S."/>
            <person name="Fitzgerald M."/>
            <person name="Abouelleil A."/>
            <person name="Alvarado L."/>
            <person name="Berlin A.M."/>
            <person name="Chapman S.B."/>
            <person name="Dewar J."/>
            <person name="Goldberg J."/>
            <person name="Griggs A."/>
            <person name="Gujja S."/>
            <person name="Hansen M."/>
            <person name="Howarth C."/>
            <person name="Imamovic A."/>
            <person name="Larimer J."/>
            <person name="McCowan C."/>
            <person name="Murphy C."/>
            <person name="Pearson M."/>
            <person name="Priest M."/>
            <person name="Roberts A."/>
            <person name="Saif S."/>
            <person name="Shea T."/>
            <person name="Sykes S."/>
            <person name="Wortman J."/>
            <person name="Nusbaum C."/>
            <person name="Birren B."/>
        </authorList>
    </citation>
    <scope>NUCLEOTIDE SEQUENCE</scope>
    <source>
        <strain evidence="6">CBS 10117</strain>
    </source>
</reference>
<dbReference type="AlphaFoldDB" id="A0AAJ8KUV5"/>
<dbReference type="InterPro" id="IPR005122">
    <property type="entry name" value="Uracil-DNA_glycosylase-like"/>
</dbReference>
<keyword evidence="2" id="KW-0378">Hydrolase</keyword>
<feature type="region of interest" description="Disordered" evidence="4">
    <location>
        <begin position="429"/>
        <end position="455"/>
    </location>
</feature>
<feature type="compositionally biased region" description="Basic and acidic residues" evidence="4">
    <location>
        <begin position="361"/>
        <end position="381"/>
    </location>
</feature>
<dbReference type="InterPro" id="IPR036895">
    <property type="entry name" value="Uracil-DNA_glycosylase-like_sf"/>
</dbReference>
<keyword evidence="3" id="KW-0234">DNA repair</keyword>
<dbReference type="CDD" id="cd10028">
    <property type="entry name" value="UDG-F2_TDG_MUG"/>
    <property type="match status" value="1"/>
</dbReference>
<evidence type="ECO:0000313" key="6">
    <source>
        <dbReference type="EMBL" id="WWC63962.1"/>
    </source>
</evidence>
<dbReference type="EMBL" id="CP144537">
    <property type="protein sequence ID" value="WWC63962.1"/>
    <property type="molecule type" value="Genomic_DNA"/>
</dbReference>
<dbReference type="SUPFAM" id="SSF52141">
    <property type="entry name" value="Uracil-DNA glycosylase-like"/>
    <property type="match status" value="1"/>
</dbReference>
<dbReference type="Pfam" id="PF03167">
    <property type="entry name" value="UDG"/>
    <property type="match status" value="1"/>
</dbReference>